<feature type="region of interest" description="Disordered" evidence="1">
    <location>
        <begin position="464"/>
        <end position="498"/>
    </location>
</feature>
<reference evidence="3" key="1">
    <citation type="submission" date="2018-10" db="EMBL/GenBank/DDBJ databases">
        <title>Effector identification in a new, highly contiguous assembly of the strawberry crown rot pathogen Phytophthora cactorum.</title>
        <authorList>
            <person name="Armitage A.D."/>
            <person name="Nellist C.F."/>
            <person name="Bates H."/>
            <person name="Vickerstaff R.J."/>
            <person name="Harrison R.J."/>
        </authorList>
    </citation>
    <scope>NUCLEOTIDE SEQUENCE</scope>
    <source>
        <strain evidence="3">4032</strain>
        <strain evidence="4">P415</strain>
    </source>
</reference>
<name>A0A8T1L1H9_9STRA</name>
<organism evidence="3 5">
    <name type="scientific">Phytophthora cactorum</name>
    <dbReference type="NCBI Taxonomy" id="29920"/>
    <lineage>
        <taxon>Eukaryota</taxon>
        <taxon>Sar</taxon>
        <taxon>Stramenopiles</taxon>
        <taxon>Oomycota</taxon>
        <taxon>Peronosporomycetes</taxon>
        <taxon>Peronosporales</taxon>
        <taxon>Peronosporaceae</taxon>
        <taxon>Phytophthora</taxon>
    </lineage>
</organism>
<feature type="region of interest" description="Disordered" evidence="1">
    <location>
        <begin position="578"/>
        <end position="613"/>
    </location>
</feature>
<dbReference type="AlphaFoldDB" id="A0A8T1L1H9"/>
<comment type="caution">
    <text evidence="3">The sequence shown here is derived from an EMBL/GenBank/DDBJ whole genome shotgun (WGS) entry which is preliminary data.</text>
</comment>
<sequence>MPLDVVAFCQLDSLHLSIDMHGTLKRKTASQDIASVAPLDIRKSQCYISSPPRNDGLAILLDRAVPVCKLILRRSNFRKRWRRRQRDRNGSLSSLLRERHMLVSNNDEEPEAALAEANRPPDTKARQTAPAHDVEAELAHELAAKLRSKEQPNASSNEDEAAPVYEDDDLPMLESNRTSCATPQESIMIMATVDEPVDRLSDSVPEGELHVWVYEARQLNAPWSMTDTVYDKHGLRVRCSLLGAVQQSPCNISGNRNNPVWRQEHDGARDGLGGHFAWALGQPDVAAGDRPSVGVEASECKLEIDVVCGERIVGSASVALEDLLLSSKACAFEEDASDGSGAKVIRLSPHWLPLAGNDAGLLQISLEFVPVPAHMQRYSSRSDLVSVRSSGIVLQDNDADDTAKSNAELGFMARQRKARFEPKDLVEASRDVPWLDQRDDAPQQDESYSSKVIVSRSGGVTMYIPTQGESTPPKAKSVRSPPLAPRPPTGSFGLRPGGDQEQLMDKQLWDLYYFGISDEAPEVKDSDGFTHTMSDFSNDFSDLTSRPGVSIYSRHASTCASDVLAYNELIQDMESALKSMKESTPPPSTASNQESEDQSQMETTPHSSPPKLHLKLRRLSKPTLNLSNPLDRIQSLWHEAKARASNGSNGSSSPKEHSPRRKSDSSPNNNISSPVEFRPRSSPTKGEGIILFDPQNLPVPIPYQRSTSRDQALETATKAERERLAAAAGPRRRSLPINTFSLQYRQELLLQQQRKRAQRQQPEAQIGLQPSLLASVDPPLVSRARSESLHSLTDVYLPKTGDMHGVQVTTPATNTTDSPAIRGAPNRATARRHSGSNVVYINGAPLCVGKFINVGNVPGVVRYIGTTRFATGTWVGIELCEPKGKNSGTVDGERYFSCAPNHGIFIRSSRLDLSVL</sequence>
<evidence type="ECO:0000313" key="4">
    <source>
        <dbReference type="EMBL" id="KAG2978303.1"/>
    </source>
</evidence>
<proteinExistence type="predicted"/>
<dbReference type="Proteomes" id="UP000697107">
    <property type="component" value="Unassembled WGS sequence"/>
</dbReference>
<feature type="compositionally biased region" description="Basic and acidic residues" evidence="1">
    <location>
        <begin position="707"/>
        <end position="717"/>
    </location>
</feature>
<dbReference type="PANTHER" id="PTHR18916">
    <property type="entry name" value="DYNACTIN 1-RELATED MICROTUBULE-BINDING"/>
    <property type="match status" value="1"/>
</dbReference>
<evidence type="ECO:0000259" key="2">
    <source>
        <dbReference type="PROSITE" id="PS50245"/>
    </source>
</evidence>
<feature type="domain" description="CAP-Gly" evidence="2">
    <location>
        <begin position="865"/>
        <end position="907"/>
    </location>
</feature>
<feature type="region of interest" description="Disordered" evidence="1">
    <location>
        <begin position="642"/>
        <end position="717"/>
    </location>
</feature>
<feature type="compositionally biased region" description="Low complexity" evidence="1">
    <location>
        <begin position="665"/>
        <end position="674"/>
    </location>
</feature>
<dbReference type="PROSITE" id="PS50245">
    <property type="entry name" value="CAP_GLY_2"/>
    <property type="match status" value="1"/>
</dbReference>
<evidence type="ECO:0000256" key="1">
    <source>
        <dbReference type="SAM" id="MobiDB-lite"/>
    </source>
</evidence>
<dbReference type="InterPro" id="IPR000938">
    <property type="entry name" value="CAP-Gly_domain"/>
</dbReference>
<dbReference type="Pfam" id="PF01302">
    <property type="entry name" value="CAP_GLY"/>
    <property type="match status" value="1"/>
</dbReference>
<protein>
    <recommendedName>
        <fullName evidence="2">CAP-Gly domain-containing protein</fullName>
    </recommendedName>
</protein>
<dbReference type="EMBL" id="RCMI01000433">
    <property type="protein sequence ID" value="KAG2911022.1"/>
    <property type="molecule type" value="Genomic_DNA"/>
</dbReference>
<dbReference type="PROSITE" id="PS00845">
    <property type="entry name" value="CAP_GLY_1"/>
    <property type="match status" value="1"/>
</dbReference>
<evidence type="ECO:0000313" key="3">
    <source>
        <dbReference type="EMBL" id="KAG2911022.1"/>
    </source>
</evidence>
<evidence type="ECO:0000313" key="5">
    <source>
        <dbReference type="Proteomes" id="UP000774804"/>
    </source>
</evidence>
<accession>A0A8T1L1H9</accession>
<dbReference type="InterPro" id="IPR036859">
    <property type="entry name" value="CAP-Gly_dom_sf"/>
</dbReference>
<dbReference type="VEuPathDB" id="FungiDB:PC110_g4282"/>
<dbReference type="Proteomes" id="UP000774804">
    <property type="component" value="Unassembled WGS sequence"/>
</dbReference>
<feature type="compositionally biased region" description="Basic and acidic residues" evidence="1">
    <location>
        <begin position="654"/>
        <end position="664"/>
    </location>
</feature>
<dbReference type="EMBL" id="RCML01000395">
    <property type="protein sequence ID" value="KAG2978303.1"/>
    <property type="molecule type" value="Genomic_DNA"/>
</dbReference>
<dbReference type="Gene3D" id="2.30.30.190">
    <property type="entry name" value="CAP Gly-rich-like domain"/>
    <property type="match status" value="1"/>
</dbReference>
<dbReference type="SMART" id="SM01052">
    <property type="entry name" value="CAP_GLY"/>
    <property type="match status" value="1"/>
</dbReference>
<feature type="region of interest" description="Disordered" evidence="1">
    <location>
        <begin position="103"/>
        <end position="135"/>
    </location>
</feature>
<gene>
    <name evidence="3" type="ORF">PC115_g12695</name>
    <name evidence="4" type="ORF">PC118_g12378</name>
</gene>
<dbReference type="SUPFAM" id="SSF74924">
    <property type="entry name" value="Cap-Gly domain"/>
    <property type="match status" value="1"/>
</dbReference>